<dbReference type="EC" id="3.4.16.4" evidence="3"/>
<dbReference type="EMBL" id="CYRX01000007">
    <property type="protein sequence ID" value="CUH58963.1"/>
    <property type="molecule type" value="Genomic_DNA"/>
</dbReference>
<dbReference type="eggNOG" id="COG2027">
    <property type="taxonomic scope" value="Bacteria"/>
</dbReference>
<proteinExistence type="inferred from homology"/>
<dbReference type="PANTHER" id="PTHR30023">
    <property type="entry name" value="D-ALANYL-D-ALANINE CARBOXYPEPTIDASE"/>
    <property type="match status" value="1"/>
</dbReference>
<sequence>MDRRFFLHGLFASVAGPGLANSPAQSVRPAMRPDGTLPSAQELVRASKLSGQTSLVFSDLKDGRILASSSPLRALPPASVAKALTALYGLERLGSEFRFETRLGYAGTLIDGRLEGDLVLLGGGDPTLTTDDLAHLAAQAKAAGLREVTGRLLVWGGHLPQSDMIDASQPDHVGYNPAVSGINLNFNRVHFEWRAGQSGYEISLQARTARYRPSVQGIAMDVVDRSAPVFAYRDMPEQEQWSVARGALGKKGGRWLPVRVPIAYAADVMTTLLRSHGIVANGYAEATSVPSIDVLSTVQSRPLEEICADMLKYSTNLTAECVGLAASGASSLRQSAEAMSAWVEQEFGARRMDLVDHSGLGDASRVAARDVVKVLASDKAQNRLRPILKPFKLRDGDDAEAYDVKAKTGTLNFVSGLAGYADFPGDSERSVAFAIFSADLPTRGQLSKAERERPPGGRAWSRRARVLQSRLIRRIGAAK</sequence>
<evidence type="ECO:0000256" key="1">
    <source>
        <dbReference type="ARBA" id="ARBA00006096"/>
    </source>
</evidence>
<gene>
    <name evidence="3" type="primary">dacC_1</name>
    <name evidence="3" type="ORF">THS5294_00243</name>
</gene>
<keyword evidence="3" id="KW-0121">Carboxypeptidase</keyword>
<evidence type="ECO:0000313" key="4">
    <source>
        <dbReference type="Proteomes" id="UP000051298"/>
    </source>
</evidence>
<dbReference type="Proteomes" id="UP000051298">
    <property type="component" value="Unassembled WGS sequence"/>
</dbReference>
<reference evidence="3 4" key="1">
    <citation type="submission" date="2015-09" db="EMBL/GenBank/DDBJ databases">
        <authorList>
            <consortium name="Swine Surveillance"/>
        </authorList>
    </citation>
    <scope>NUCLEOTIDE SEQUENCE [LARGE SCALE GENOMIC DNA]</scope>
    <source>
        <strain evidence="3 4">CECT 5294</strain>
    </source>
</reference>
<dbReference type="NCBIfam" id="TIGR00666">
    <property type="entry name" value="PBP4"/>
    <property type="match status" value="1"/>
</dbReference>
<dbReference type="RefSeq" id="WP_058122286.1">
    <property type="nucleotide sequence ID" value="NZ_CYRX01000007.1"/>
</dbReference>
<evidence type="ECO:0000313" key="3">
    <source>
        <dbReference type="EMBL" id="CUH58963.1"/>
    </source>
</evidence>
<dbReference type="Pfam" id="PF02113">
    <property type="entry name" value="Peptidase_S13"/>
    <property type="match status" value="1"/>
</dbReference>
<dbReference type="PRINTS" id="PR00922">
    <property type="entry name" value="DADACBPTASE3"/>
</dbReference>
<dbReference type="GO" id="GO:0000270">
    <property type="term" value="P:peptidoglycan metabolic process"/>
    <property type="evidence" value="ECO:0007669"/>
    <property type="project" value="TreeGrafter"/>
</dbReference>
<dbReference type="GO" id="GO:0006508">
    <property type="term" value="P:proteolysis"/>
    <property type="evidence" value="ECO:0007669"/>
    <property type="project" value="InterPro"/>
</dbReference>
<comment type="similarity">
    <text evidence="1">Belongs to the peptidase S13 family.</text>
</comment>
<protein>
    <submittedName>
        <fullName evidence="3">D-alanyl-D-alanine carboxypeptidase DacC</fullName>
        <ecNumber evidence="3">3.4.16.4</ecNumber>
    </submittedName>
</protein>
<dbReference type="STRING" id="266809.PM03_07535"/>
<keyword evidence="3" id="KW-0645">Protease</keyword>
<dbReference type="GO" id="GO:0009002">
    <property type="term" value="F:serine-type D-Ala-D-Ala carboxypeptidase activity"/>
    <property type="evidence" value="ECO:0007669"/>
    <property type="project" value="UniProtKB-EC"/>
</dbReference>
<name>A0A0P1FG64_9RHOB</name>
<dbReference type="Gene3D" id="3.40.710.10">
    <property type="entry name" value="DD-peptidase/beta-lactamase superfamily"/>
    <property type="match status" value="1"/>
</dbReference>
<organism evidence="3 4">
    <name type="scientific">Thalassobacter stenotrophicus</name>
    <dbReference type="NCBI Taxonomy" id="266809"/>
    <lineage>
        <taxon>Bacteria</taxon>
        <taxon>Pseudomonadati</taxon>
        <taxon>Pseudomonadota</taxon>
        <taxon>Alphaproteobacteria</taxon>
        <taxon>Rhodobacterales</taxon>
        <taxon>Roseobacteraceae</taxon>
        <taxon>Thalassobacter</taxon>
    </lineage>
</organism>
<dbReference type="InterPro" id="IPR000667">
    <property type="entry name" value="Peptidase_S13"/>
</dbReference>
<dbReference type="SUPFAM" id="SSF56601">
    <property type="entry name" value="beta-lactamase/transpeptidase-like"/>
    <property type="match status" value="1"/>
</dbReference>
<dbReference type="PANTHER" id="PTHR30023:SF0">
    <property type="entry name" value="PENICILLIN-SENSITIVE CARBOXYPEPTIDASE A"/>
    <property type="match status" value="1"/>
</dbReference>
<accession>A0A0P1FG64</accession>
<dbReference type="InterPro" id="IPR012338">
    <property type="entry name" value="Beta-lactam/transpept-like"/>
</dbReference>
<evidence type="ECO:0000256" key="2">
    <source>
        <dbReference type="ARBA" id="ARBA00022801"/>
    </source>
</evidence>
<keyword evidence="2 3" id="KW-0378">Hydrolase</keyword>
<dbReference type="Gene3D" id="3.50.80.20">
    <property type="entry name" value="D-Ala-D-Ala carboxypeptidase C, peptidase S13"/>
    <property type="match status" value="1"/>
</dbReference>
<dbReference type="AlphaFoldDB" id="A0A0P1FG64"/>